<keyword evidence="12" id="KW-1185">Reference proteome</keyword>
<organism evidence="11 12">
    <name type="scientific">Peltaster fructicola</name>
    <dbReference type="NCBI Taxonomy" id="286661"/>
    <lineage>
        <taxon>Eukaryota</taxon>
        <taxon>Fungi</taxon>
        <taxon>Dikarya</taxon>
        <taxon>Ascomycota</taxon>
        <taxon>Pezizomycotina</taxon>
        <taxon>Dothideomycetes</taxon>
        <taxon>Dothideomycetes incertae sedis</taxon>
        <taxon>Peltaster</taxon>
    </lineage>
</organism>
<feature type="compositionally biased region" description="Polar residues" evidence="10">
    <location>
        <begin position="143"/>
        <end position="158"/>
    </location>
</feature>
<gene>
    <name evidence="11" type="ORF">AMS68_002460</name>
</gene>
<evidence type="ECO:0000256" key="10">
    <source>
        <dbReference type="SAM" id="MobiDB-lite"/>
    </source>
</evidence>
<dbReference type="SUPFAM" id="SSF53474">
    <property type="entry name" value="alpha/beta-Hydrolases"/>
    <property type="match status" value="1"/>
</dbReference>
<dbReference type="PANTHER" id="PTHR38050">
    <property type="match status" value="1"/>
</dbReference>
<dbReference type="Gene3D" id="3.40.50.1820">
    <property type="entry name" value="alpha/beta hydrolase"/>
    <property type="match status" value="1"/>
</dbReference>
<comment type="subcellular location">
    <subcellularLocation>
        <location evidence="1">Secreted</location>
    </subcellularLocation>
</comment>
<evidence type="ECO:0000313" key="12">
    <source>
        <dbReference type="Proteomes" id="UP000503462"/>
    </source>
</evidence>
<feature type="region of interest" description="Disordered" evidence="10">
    <location>
        <begin position="179"/>
        <end position="201"/>
    </location>
</feature>
<keyword evidence="8" id="KW-0624">Polysaccharide degradation</keyword>
<dbReference type="EC" id="3.1.1.73" evidence="2"/>
<dbReference type="OrthoDB" id="424610at2759"/>
<feature type="region of interest" description="Disordered" evidence="10">
    <location>
        <begin position="128"/>
        <end position="159"/>
    </location>
</feature>
<keyword evidence="5" id="KW-0732">Signal</keyword>
<evidence type="ECO:0000313" key="11">
    <source>
        <dbReference type="EMBL" id="QIW96942.1"/>
    </source>
</evidence>
<dbReference type="EMBL" id="CP051140">
    <property type="protein sequence ID" value="QIW96942.1"/>
    <property type="molecule type" value="Genomic_DNA"/>
</dbReference>
<evidence type="ECO:0000256" key="7">
    <source>
        <dbReference type="ARBA" id="ARBA00023277"/>
    </source>
</evidence>
<evidence type="ECO:0000256" key="8">
    <source>
        <dbReference type="ARBA" id="ARBA00023326"/>
    </source>
</evidence>
<evidence type="ECO:0000256" key="9">
    <source>
        <dbReference type="ARBA" id="ARBA00034075"/>
    </source>
</evidence>
<dbReference type="PANTHER" id="PTHR38050:SF2">
    <property type="entry name" value="FERULOYL ESTERASE C-RELATED"/>
    <property type="match status" value="1"/>
</dbReference>
<keyword evidence="6" id="KW-0378">Hydrolase</keyword>
<evidence type="ECO:0000256" key="3">
    <source>
        <dbReference type="ARBA" id="ARBA00022525"/>
    </source>
</evidence>
<dbReference type="AlphaFoldDB" id="A0A6H0XQF5"/>
<evidence type="ECO:0000256" key="2">
    <source>
        <dbReference type="ARBA" id="ARBA00013091"/>
    </source>
</evidence>
<keyword evidence="3" id="KW-0964">Secreted</keyword>
<evidence type="ECO:0000256" key="1">
    <source>
        <dbReference type="ARBA" id="ARBA00004613"/>
    </source>
</evidence>
<keyword evidence="4" id="KW-0858">Xylan degradation</keyword>
<proteinExistence type="predicted"/>
<dbReference type="InterPro" id="IPR029058">
    <property type="entry name" value="AB_hydrolase_fold"/>
</dbReference>
<dbReference type="GO" id="GO:0045493">
    <property type="term" value="P:xylan catabolic process"/>
    <property type="evidence" value="ECO:0007669"/>
    <property type="project" value="UniProtKB-KW"/>
</dbReference>
<evidence type="ECO:0000256" key="6">
    <source>
        <dbReference type="ARBA" id="ARBA00022801"/>
    </source>
</evidence>
<evidence type="ECO:0000256" key="4">
    <source>
        <dbReference type="ARBA" id="ARBA00022651"/>
    </source>
</evidence>
<dbReference type="InterPro" id="IPR043595">
    <property type="entry name" value="FaeB/C/D"/>
</dbReference>
<name>A0A6H0XQF5_9PEZI</name>
<keyword evidence="7" id="KW-0119">Carbohydrate metabolism</keyword>
<feature type="compositionally biased region" description="Low complexity" evidence="10">
    <location>
        <begin position="133"/>
        <end position="142"/>
    </location>
</feature>
<sequence>MSDFVQTDYGYTGPSRTQRFRLRLRSMVSKTILRGRTSASNLRGRTRRRASSDITFDKHSLTRTHGPEVQRATEARARNVEDEGEWMVEEIPLRRCASTRSFAFPTALLQKTKSVSSSRIALFHFKAGKKSGESSSNTGNTTPQVSTADATPSSNARDQSGAIGISFASELSTIRGHVSGSANWKHNSRVRGKHTSRAGEPKVRRSVVAYCQDRPMAKRAFAGQGFRARSHSFHHQRSIQRFQQTAVQECTDAHTTTHLVPTALHAWLDGTSESPCPQRVQMTTTNVDGARDEHVKVADRVRNIELAEAVPRQDIPHIGRHGSHPNLHTASPQLVFPLHIRRFQRRDADGAIARPKTPLNTAKADSELPIHAPQPQQQLQVKDIITNPASSPEDLRAGDSVSRGLVSTVRPPMATVTGTITQCARHGRKPPKPQSPRPTLNRLVRSISGTYIPVGLSSPTQAETASPWGVNIVQTVDLDKVCPDCAAEQAIRRREEEQERLARQRSIVVTRDLPGQIGAIIIEQNAWQMAFKRQHTKFTTDSGRDYYVHIPANYQTNSATKVYFSFHGAGKDALGQEKLSGLSDPYFNPSGIAVYPEGQDGYWLSHPGVSEDSPNDIDFVLDILKWLDDKLCIDKSRLYASGKSNGGGLTNLLACDPRTAASFAAFAGVSGAYYEDKLARNCNPGRVVPFLSFHGLNDTTIPYDGKDGDTDAKSTYPIDKWVHDWLSRDGVPSSAQPVVSNPFDLVQKSSWSRDGYADVVTHYKENNFGHVWPSTLPNSDCPEPSDKCPMGHYTFNATTVIVDFFSKWKLQ</sequence>
<dbReference type="Proteomes" id="UP000503462">
    <property type="component" value="Chromosome 2"/>
</dbReference>
<evidence type="ECO:0000256" key="5">
    <source>
        <dbReference type="ARBA" id="ARBA00022729"/>
    </source>
</evidence>
<feature type="compositionally biased region" description="Basic residues" evidence="10">
    <location>
        <begin position="186"/>
        <end position="196"/>
    </location>
</feature>
<dbReference type="GO" id="GO:0005576">
    <property type="term" value="C:extracellular region"/>
    <property type="evidence" value="ECO:0007669"/>
    <property type="project" value="UniProtKB-SubCell"/>
</dbReference>
<reference evidence="11 12" key="1">
    <citation type="journal article" date="2016" name="Sci. Rep.">
        <title>Peltaster fructicola genome reveals evolution from an invasive phytopathogen to an ectophytic parasite.</title>
        <authorList>
            <person name="Xu C."/>
            <person name="Chen H."/>
            <person name="Gleason M.L."/>
            <person name="Xu J.R."/>
            <person name="Liu H."/>
            <person name="Zhang R."/>
            <person name="Sun G."/>
        </authorList>
    </citation>
    <scope>NUCLEOTIDE SEQUENCE [LARGE SCALE GENOMIC DNA]</scope>
    <source>
        <strain evidence="11 12">LNHT1506</strain>
    </source>
</reference>
<dbReference type="GO" id="GO:0030600">
    <property type="term" value="F:feruloyl esterase activity"/>
    <property type="evidence" value="ECO:0007669"/>
    <property type="project" value="UniProtKB-EC"/>
</dbReference>
<protein>
    <recommendedName>
        <fullName evidence="2">feruloyl esterase</fullName>
        <ecNumber evidence="2">3.1.1.73</ecNumber>
    </recommendedName>
</protein>
<accession>A0A6H0XQF5</accession>
<comment type="catalytic activity">
    <reaction evidence="9">
        <text>feruloyl-polysaccharide + H2O = ferulate + polysaccharide.</text>
        <dbReference type="EC" id="3.1.1.73"/>
    </reaction>
</comment>